<sequence>MINGGLTDTLLLMSQVREPATHDDLPFFRYHPDPLATGSIRASADRCACCERGRGWIYTASFYTAHEVGGPLCPWCIADGSAAERFEGDFTDSYGLDGVSEDVLHEVTRRTPGFSAWQDPHWLVHCQDAAAFVGEVGYAELTEHPEALEQLRSEMRLMGLYDEEQIEHFLTRLGGGATAMLFRCTVCGAHLAYVDAS</sequence>
<name>A0ABQ2TD76_STREZ</name>
<protein>
    <submittedName>
        <fullName evidence="2">UPF0167 protein</fullName>
    </submittedName>
</protein>
<evidence type="ECO:0000313" key="2">
    <source>
        <dbReference type="EMBL" id="GGS62900.1"/>
    </source>
</evidence>
<comment type="similarity">
    <text evidence="1">Belongs to the UPF0167 family.</text>
</comment>
<organism evidence="2 3">
    <name type="scientific">Streptomyces pseudogriseolus</name>
    <name type="common">Streptomyces gancidicus</name>
    <name type="synonym">Streptomyces rubiginosus</name>
    <dbReference type="NCBI Taxonomy" id="36817"/>
    <lineage>
        <taxon>Bacteria</taxon>
        <taxon>Bacillati</taxon>
        <taxon>Actinomycetota</taxon>
        <taxon>Actinomycetes</taxon>
        <taxon>Kitasatosporales</taxon>
        <taxon>Streptomycetaceae</taxon>
        <taxon>Streptomyces</taxon>
        <taxon>Streptomyces pseudogriseolus group</taxon>
    </lineage>
</organism>
<evidence type="ECO:0000313" key="3">
    <source>
        <dbReference type="Proteomes" id="UP000597853"/>
    </source>
</evidence>
<evidence type="ECO:0000256" key="1">
    <source>
        <dbReference type="ARBA" id="ARBA00008525"/>
    </source>
</evidence>
<keyword evidence="3" id="KW-1185">Reference proteome</keyword>
<gene>
    <name evidence="2" type="ORF">GCM10010285_47900</name>
</gene>
<dbReference type="InterPro" id="IPR005363">
    <property type="entry name" value="UPF0167"/>
</dbReference>
<accession>A0ABQ2TD76</accession>
<reference evidence="3" key="1">
    <citation type="journal article" date="2019" name="Int. J. Syst. Evol. Microbiol.">
        <title>The Global Catalogue of Microorganisms (GCM) 10K type strain sequencing project: providing services to taxonomists for standard genome sequencing and annotation.</title>
        <authorList>
            <consortium name="The Broad Institute Genomics Platform"/>
            <consortium name="The Broad Institute Genome Sequencing Center for Infectious Disease"/>
            <person name="Wu L."/>
            <person name="Ma J."/>
        </authorList>
    </citation>
    <scope>NUCLEOTIDE SEQUENCE [LARGE SCALE GENOMIC DNA]</scope>
    <source>
        <strain evidence="3">JCM 4416</strain>
    </source>
</reference>
<comment type="caution">
    <text evidence="2">The sequence shown here is derived from an EMBL/GenBank/DDBJ whole genome shotgun (WGS) entry which is preliminary data.</text>
</comment>
<dbReference type="Pfam" id="PF03691">
    <property type="entry name" value="UPF0167"/>
    <property type="match status" value="1"/>
</dbReference>
<dbReference type="EMBL" id="BMTX01000017">
    <property type="protein sequence ID" value="GGS62900.1"/>
    <property type="molecule type" value="Genomic_DNA"/>
</dbReference>
<dbReference type="Proteomes" id="UP000597853">
    <property type="component" value="Unassembled WGS sequence"/>
</dbReference>
<proteinExistence type="inferred from homology"/>